<evidence type="ECO:0008006" key="5">
    <source>
        <dbReference type="Google" id="ProtNLM"/>
    </source>
</evidence>
<evidence type="ECO:0000313" key="3">
    <source>
        <dbReference type="EMBL" id="PCF56750.1"/>
    </source>
</evidence>
<gene>
    <name evidence="3" type="ORF">B5C08_01575</name>
</gene>
<dbReference type="Pfam" id="PF00797">
    <property type="entry name" value="Acetyltransf_2"/>
    <property type="match status" value="1"/>
</dbReference>
<accession>A0A2A4H056</accession>
<dbReference type="RefSeq" id="WP_096591321.1">
    <property type="nucleotide sequence ID" value="NZ_MWRM01000006.1"/>
</dbReference>
<sequence>MNFKDLENYIDINQEDMEKHSYEELQKFIYHFMLNIPFEAIDVFNGDKITMDVEKNIDKFVNEQRGGLCYENNLVTNAYLKDRGFDTKLLSGYVKPPNKDWKEMDTHLTTLVTIDGKDYIADTGFGHFPSQPIPLDGTYVYDEDDIYRIIPAEDQDNAYYVQTIKNDGESTEWTDLLFFENVDRELGYFDARYDFTINHPKYAFKKMLMINKKTPEGHNTMSLNNVTVTTKDGKEKIPVTADNYRELLKTYFGLDVRIPKLENQKQEQ</sequence>
<dbReference type="InterPro" id="IPR038765">
    <property type="entry name" value="Papain-like_cys_pep_sf"/>
</dbReference>
<name>A0A2A4H056_9STAP</name>
<dbReference type="EMBL" id="MWUU01000002">
    <property type="protein sequence ID" value="PCF56750.1"/>
    <property type="molecule type" value="Genomic_DNA"/>
</dbReference>
<comment type="similarity">
    <text evidence="1 2">Belongs to the arylamine N-acetyltransferase family.</text>
</comment>
<dbReference type="SUPFAM" id="SSF54001">
    <property type="entry name" value="Cysteine proteinases"/>
    <property type="match status" value="1"/>
</dbReference>
<comment type="caution">
    <text evidence="3">The sequence shown here is derived from an EMBL/GenBank/DDBJ whole genome shotgun (WGS) entry which is preliminary data.</text>
</comment>
<dbReference type="PANTHER" id="PTHR11786">
    <property type="entry name" value="N-HYDROXYARYLAMINE O-ACETYLTRANSFERASE"/>
    <property type="match status" value="1"/>
</dbReference>
<dbReference type="InterPro" id="IPR053710">
    <property type="entry name" value="Arylamine_NAT_domain_sf"/>
</dbReference>
<dbReference type="Gene3D" id="3.30.2140.20">
    <property type="match status" value="1"/>
</dbReference>
<dbReference type="GO" id="GO:0016407">
    <property type="term" value="F:acetyltransferase activity"/>
    <property type="evidence" value="ECO:0007669"/>
    <property type="project" value="InterPro"/>
</dbReference>
<dbReference type="Proteomes" id="UP000218335">
    <property type="component" value="Unassembled WGS sequence"/>
</dbReference>
<dbReference type="AlphaFoldDB" id="A0A2A4H056"/>
<proteinExistence type="inferred from homology"/>
<dbReference type="InterPro" id="IPR001447">
    <property type="entry name" value="Arylamine_N-AcTrfase"/>
</dbReference>
<dbReference type="PRINTS" id="PR01543">
    <property type="entry name" value="ANATRNSFRASE"/>
</dbReference>
<evidence type="ECO:0000313" key="4">
    <source>
        <dbReference type="Proteomes" id="UP000218335"/>
    </source>
</evidence>
<protein>
    <recommendedName>
        <fullName evidence="5">Arylamine N-acetyltransferase</fullName>
    </recommendedName>
</protein>
<evidence type="ECO:0000256" key="1">
    <source>
        <dbReference type="ARBA" id="ARBA00006547"/>
    </source>
</evidence>
<evidence type="ECO:0000256" key="2">
    <source>
        <dbReference type="RuleBase" id="RU003452"/>
    </source>
</evidence>
<organism evidence="3 4">
    <name type="scientific">Staphylococcus delphini</name>
    <dbReference type="NCBI Taxonomy" id="53344"/>
    <lineage>
        <taxon>Bacteria</taxon>
        <taxon>Bacillati</taxon>
        <taxon>Bacillota</taxon>
        <taxon>Bacilli</taxon>
        <taxon>Bacillales</taxon>
        <taxon>Staphylococcaceae</taxon>
        <taxon>Staphylococcus</taxon>
        <taxon>Staphylococcus intermedius group</taxon>
    </lineage>
</organism>
<dbReference type="PANTHER" id="PTHR11786:SF0">
    <property type="entry name" value="ARYLAMINE N-ACETYLTRANSFERASE 4-RELATED"/>
    <property type="match status" value="1"/>
</dbReference>
<reference evidence="3 4" key="1">
    <citation type="journal article" date="2017" name="PLoS ONE">
        <title>Development of a real-time PCR for detection of Staphylococcus pseudintermedius using a novel automated comparison of whole-genome sequences.</title>
        <authorList>
            <person name="Verstappen K.M."/>
            <person name="Huijbregts L."/>
            <person name="Spaninks M."/>
            <person name="Wagenaar J.A."/>
            <person name="Fluit A.C."/>
            <person name="Duim B."/>
        </authorList>
    </citation>
    <scope>NUCLEOTIDE SEQUENCE [LARGE SCALE GENOMIC DNA]</scope>
    <source>
        <strain evidence="3 4">215070706401-1</strain>
    </source>
</reference>